<dbReference type="EMBL" id="JALMLT010000001">
    <property type="protein sequence ID" value="MDT8757662.1"/>
    <property type="molecule type" value="Genomic_DNA"/>
</dbReference>
<comment type="caution">
    <text evidence="1">The sequence shown here is derived from an EMBL/GenBank/DDBJ whole genome shotgun (WGS) entry which is preliminary data.</text>
</comment>
<accession>A0ABU3MZE3</accession>
<sequence>MKVLFYLPMVTSWWFDHVVEPLIRTLAGQCEIYVLAPAPWCGTGIGARELQQCMDLPQIHWCIMEGPDHPSTRTLPESRDDITAWVRDLAPDYVLCRTADYETVQAFPGTVKLLMEGRLEPFAPPPHWIVFEDRPLDQGMLPELSGAERDALVKLIGPAWERLQERHAKRPGQRESVVGRCGIPDDRPTLLVPLEAETEDNFFRMHSVRARPNPRLVAELAERAGPDFTLVVTNHPINDVHVDAGPLLATVADLENVVLAPPVLGGEPATLALAKHVDGMILGDSKTFALGAFFGTPMLRQTRFESGAWLRSYSDLDRFLSAVAGREAQAPSEEDARLWFAFYMANNVFDPRAADINPEQILTHMERPVDSGRWEAGIARLRLALPALFA</sequence>
<reference evidence="1" key="1">
    <citation type="submission" date="2022-04" db="EMBL/GenBank/DDBJ databases">
        <title>Tomato heritable bacteria conferring resistance against bacterial wilt.</title>
        <authorList>
            <person name="Yin J."/>
        </authorList>
    </citation>
    <scope>NUCLEOTIDE SEQUENCE</scope>
    <source>
        <strain evidence="1">Cra20</strain>
    </source>
</reference>
<name>A0ABU3MZE3_9SPHN</name>
<gene>
    <name evidence="1" type="ORF">MZO42_03030</name>
</gene>
<organism evidence="1">
    <name type="scientific">Sphingomonas psychrotolerans</name>
    <dbReference type="NCBI Taxonomy" id="1327635"/>
    <lineage>
        <taxon>Bacteria</taxon>
        <taxon>Pseudomonadati</taxon>
        <taxon>Pseudomonadota</taxon>
        <taxon>Alphaproteobacteria</taxon>
        <taxon>Sphingomonadales</taxon>
        <taxon>Sphingomonadaceae</taxon>
        <taxon>Sphingomonas</taxon>
    </lineage>
</organism>
<evidence type="ECO:0000313" key="1">
    <source>
        <dbReference type="EMBL" id="MDT8757662.1"/>
    </source>
</evidence>
<proteinExistence type="predicted"/>
<protein>
    <submittedName>
        <fullName evidence="1">Uncharacterized protein</fullName>
    </submittedName>
</protein>